<keyword evidence="8" id="KW-1185">Reference proteome</keyword>
<proteinExistence type="inferred from homology"/>
<evidence type="ECO:0000256" key="3">
    <source>
        <dbReference type="ARBA" id="ARBA00022676"/>
    </source>
</evidence>
<dbReference type="GO" id="GO:0015020">
    <property type="term" value="F:glucuronosyltransferase activity"/>
    <property type="evidence" value="ECO:0007669"/>
    <property type="project" value="UniProtKB-EC"/>
</dbReference>
<accession>A0ABD6END2</accession>
<evidence type="ECO:0000313" key="8">
    <source>
        <dbReference type="Proteomes" id="UP001608902"/>
    </source>
</evidence>
<keyword evidence="6" id="KW-1133">Transmembrane helix</keyword>
<name>A0ABD6END2_9BILA</name>
<feature type="transmembrane region" description="Helical" evidence="6">
    <location>
        <begin position="114"/>
        <end position="144"/>
    </location>
</feature>
<dbReference type="EC" id="2.4.1.17" evidence="2"/>
<reference evidence="7 8" key="1">
    <citation type="submission" date="2024-08" db="EMBL/GenBank/DDBJ databases">
        <title>Gnathostoma spinigerum genome.</title>
        <authorList>
            <person name="Gonzalez-Bertolin B."/>
            <person name="Monzon S."/>
            <person name="Zaballos A."/>
            <person name="Jimenez P."/>
            <person name="Dekumyoy P."/>
            <person name="Varona S."/>
            <person name="Cuesta I."/>
            <person name="Sumanam S."/>
            <person name="Adisakwattana P."/>
            <person name="Gasser R.B."/>
            <person name="Hernandez-Gonzalez A."/>
            <person name="Young N.D."/>
            <person name="Perteguer M.J."/>
        </authorList>
    </citation>
    <scope>NUCLEOTIDE SEQUENCE [LARGE SCALE GENOMIC DNA]</scope>
    <source>
        <strain evidence="7">AL3</strain>
        <tissue evidence="7">Liver</tissue>
    </source>
</reference>
<keyword evidence="6" id="KW-0472">Membrane</keyword>
<evidence type="ECO:0000256" key="1">
    <source>
        <dbReference type="ARBA" id="ARBA00009995"/>
    </source>
</evidence>
<comment type="similarity">
    <text evidence="1">Belongs to the UDP-glycosyltransferase family.</text>
</comment>
<dbReference type="EMBL" id="JBGFUD010002952">
    <property type="protein sequence ID" value="MFH4978182.1"/>
    <property type="molecule type" value="Genomic_DNA"/>
</dbReference>
<comment type="caution">
    <text evidence="7">The sequence shown here is derived from an EMBL/GenBank/DDBJ whole genome shotgun (WGS) entry which is preliminary data.</text>
</comment>
<sequence>MKQSSHPFHLMTLMSPILCLINYTNTRKRVISGNISRHAQSFRLPVLLLSDRPIVQPEAEQLFLEYTEAAKLMGDMLRKQPIKPEERLIKWSEFVAEFKTLDNLIPYGNQLNFVVYYCIDVILFLALMIVFVLSIIFFISRYLLSSCCRKLKTLLSEKEKMN</sequence>
<gene>
    <name evidence="7" type="ORF">AB6A40_004891</name>
</gene>
<dbReference type="AlphaFoldDB" id="A0ABD6END2"/>
<dbReference type="InterPro" id="IPR002213">
    <property type="entry name" value="UDP_glucos_trans"/>
</dbReference>
<evidence type="ECO:0000313" key="7">
    <source>
        <dbReference type="EMBL" id="MFH4978182.1"/>
    </source>
</evidence>
<evidence type="ECO:0000256" key="5">
    <source>
        <dbReference type="ARBA" id="ARBA00047475"/>
    </source>
</evidence>
<evidence type="ECO:0000256" key="6">
    <source>
        <dbReference type="SAM" id="Phobius"/>
    </source>
</evidence>
<keyword evidence="4" id="KW-0808">Transferase</keyword>
<protein>
    <recommendedName>
        <fullName evidence="2">glucuronosyltransferase</fullName>
        <ecNumber evidence="2">2.4.1.17</ecNumber>
    </recommendedName>
</protein>
<keyword evidence="3" id="KW-0328">Glycosyltransferase</keyword>
<dbReference type="Proteomes" id="UP001608902">
    <property type="component" value="Unassembled WGS sequence"/>
</dbReference>
<dbReference type="PANTHER" id="PTHR48043">
    <property type="entry name" value="EG:EG0003.4 PROTEIN-RELATED"/>
    <property type="match status" value="1"/>
</dbReference>
<dbReference type="InterPro" id="IPR050271">
    <property type="entry name" value="UDP-glycosyltransferase"/>
</dbReference>
<evidence type="ECO:0000256" key="2">
    <source>
        <dbReference type="ARBA" id="ARBA00012544"/>
    </source>
</evidence>
<keyword evidence="6" id="KW-0812">Transmembrane</keyword>
<dbReference type="Pfam" id="PF00201">
    <property type="entry name" value="UDPGT"/>
    <property type="match status" value="1"/>
</dbReference>
<dbReference type="PANTHER" id="PTHR48043:SF145">
    <property type="entry name" value="FI06409P-RELATED"/>
    <property type="match status" value="1"/>
</dbReference>
<organism evidence="7 8">
    <name type="scientific">Gnathostoma spinigerum</name>
    <dbReference type="NCBI Taxonomy" id="75299"/>
    <lineage>
        <taxon>Eukaryota</taxon>
        <taxon>Metazoa</taxon>
        <taxon>Ecdysozoa</taxon>
        <taxon>Nematoda</taxon>
        <taxon>Chromadorea</taxon>
        <taxon>Rhabditida</taxon>
        <taxon>Spirurina</taxon>
        <taxon>Gnathostomatomorpha</taxon>
        <taxon>Gnathostomatoidea</taxon>
        <taxon>Gnathostomatidae</taxon>
        <taxon>Gnathostoma</taxon>
    </lineage>
</organism>
<comment type="catalytic activity">
    <reaction evidence="5">
        <text>glucuronate acceptor + UDP-alpha-D-glucuronate = acceptor beta-D-glucuronoside + UDP + H(+)</text>
        <dbReference type="Rhea" id="RHEA:21032"/>
        <dbReference type="ChEBI" id="CHEBI:15378"/>
        <dbReference type="ChEBI" id="CHEBI:58052"/>
        <dbReference type="ChEBI" id="CHEBI:58223"/>
        <dbReference type="ChEBI" id="CHEBI:132367"/>
        <dbReference type="ChEBI" id="CHEBI:132368"/>
        <dbReference type="EC" id="2.4.1.17"/>
    </reaction>
</comment>
<evidence type="ECO:0000256" key="4">
    <source>
        <dbReference type="ARBA" id="ARBA00022679"/>
    </source>
</evidence>